<dbReference type="CDD" id="cd06225">
    <property type="entry name" value="HAMP"/>
    <property type="match status" value="1"/>
</dbReference>
<dbReference type="Gene3D" id="1.10.287.950">
    <property type="entry name" value="Methyl-accepting chemotaxis protein"/>
    <property type="match status" value="1"/>
</dbReference>
<dbReference type="SUPFAM" id="SSF58104">
    <property type="entry name" value="Methyl-accepting chemotaxis protein (MCP) signaling domain"/>
    <property type="match status" value="2"/>
</dbReference>
<dbReference type="PANTHER" id="PTHR32089:SF112">
    <property type="entry name" value="LYSOZYME-LIKE PROTEIN-RELATED"/>
    <property type="match status" value="1"/>
</dbReference>
<name>A0A6S6M902_9BACT</name>
<feature type="transmembrane region" description="Helical" evidence="4">
    <location>
        <begin position="182"/>
        <end position="202"/>
    </location>
</feature>
<evidence type="ECO:0000259" key="6">
    <source>
        <dbReference type="PROSITE" id="PS50885"/>
    </source>
</evidence>
<evidence type="ECO:0000313" key="8">
    <source>
        <dbReference type="Proteomes" id="UP000515472"/>
    </source>
</evidence>
<dbReference type="Proteomes" id="UP000515472">
    <property type="component" value="Chromosome"/>
</dbReference>
<dbReference type="KEGG" id="gbn:GEOBRER4_29440"/>
<gene>
    <name evidence="7" type="ORF">GEOBRER4_n3070</name>
</gene>
<dbReference type="Pfam" id="PF00672">
    <property type="entry name" value="HAMP"/>
    <property type="match status" value="1"/>
</dbReference>
<evidence type="ECO:0000313" key="7">
    <source>
        <dbReference type="EMBL" id="BCG48194.1"/>
    </source>
</evidence>
<feature type="domain" description="HAMP" evidence="6">
    <location>
        <begin position="203"/>
        <end position="257"/>
    </location>
</feature>
<accession>A0A6S6M902</accession>
<feature type="domain" description="Methyl-accepting transducer" evidence="5">
    <location>
        <begin position="325"/>
        <end position="583"/>
    </location>
</feature>
<dbReference type="PROSITE" id="PS50885">
    <property type="entry name" value="HAMP"/>
    <property type="match status" value="1"/>
</dbReference>
<dbReference type="RefSeq" id="WP_185242977.1">
    <property type="nucleotide sequence ID" value="NZ_AP023213.1"/>
</dbReference>
<dbReference type="GO" id="GO:0007165">
    <property type="term" value="P:signal transduction"/>
    <property type="evidence" value="ECO:0007669"/>
    <property type="project" value="UniProtKB-KW"/>
</dbReference>
<dbReference type="PROSITE" id="PS50111">
    <property type="entry name" value="CHEMOTAXIS_TRANSDUC_2"/>
    <property type="match status" value="1"/>
</dbReference>
<dbReference type="Gene3D" id="6.10.340.10">
    <property type="match status" value="1"/>
</dbReference>
<comment type="similarity">
    <text evidence="2">Belongs to the methyl-accepting chemotaxis (MCP) protein family.</text>
</comment>
<evidence type="ECO:0000256" key="1">
    <source>
        <dbReference type="ARBA" id="ARBA00023224"/>
    </source>
</evidence>
<dbReference type="EMBL" id="AP023213">
    <property type="protein sequence ID" value="BCG48194.1"/>
    <property type="molecule type" value="Genomic_DNA"/>
</dbReference>
<dbReference type="SMART" id="SM00304">
    <property type="entry name" value="HAMP"/>
    <property type="match status" value="1"/>
</dbReference>
<dbReference type="InterPro" id="IPR003660">
    <property type="entry name" value="HAMP_dom"/>
</dbReference>
<evidence type="ECO:0000256" key="2">
    <source>
        <dbReference type="ARBA" id="ARBA00029447"/>
    </source>
</evidence>
<keyword evidence="1 3" id="KW-0807">Transducer</keyword>
<dbReference type="AlphaFoldDB" id="A0A6S6M902"/>
<evidence type="ECO:0000259" key="5">
    <source>
        <dbReference type="PROSITE" id="PS50111"/>
    </source>
</evidence>
<dbReference type="GO" id="GO:0016020">
    <property type="term" value="C:membrane"/>
    <property type="evidence" value="ECO:0007669"/>
    <property type="project" value="UniProtKB-SubCell"/>
</dbReference>
<keyword evidence="8" id="KW-1185">Reference proteome</keyword>
<organism evidence="7 8">
    <name type="scientific">Citrifermentans bremense</name>
    <dbReference type="NCBI Taxonomy" id="60035"/>
    <lineage>
        <taxon>Bacteria</taxon>
        <taxon>Pseudomonadati</taxon>
        <taxon>Thermodesulfobacteriota</taxon>
        <taxon>Desulfuromonadia</taxon>
        <taxon>Geobacterales</taxon>
        <taxon>Geobacteraceae</taxon>
        <taxon>Citrifermentans</taxon>
    </lineage>
</organism>
<dbReference type="SMART" id="SM00283">
    <property type="entry name" value="MA"/>
    <property type="match status" value="1"/>
</dbReference>
<keyword evidence="4" id="KW-1133">Transmembrane helix</keyword>
<protein>
    <submittedName>
        <fullName evidence="7">Methyl-accepting chemotaxis protein</fullName>
    </submittedName>
</protein>
<proteinExistence type="inferred from homology"/>
<dbReference type="InterPro" id="IPR004089">
    <property type="entry name" value="MCPsignal_dom"/>
</dbReference>
<keyword evidence="4" id="KW-0472">Membrane</keyword>
<evidence type="ECO:0000256" key="4">
    <source>
        <dbReference type="SAM" id="Phobius"/>
    </source>
</evidence>
<keyword evidence="4" id="KW-0812">Transmembrane</keyword>
<reference evidence="7 8" key="1">
    <citation type="submission" date="2020-06" db="EMBL/GenBank/DDBJ databases">
        <title>Interaction of electrochemicaly active bacteria, Geobacter bremensis R4 on different carbon anode.</title>
        <authorList>
            <person name="Meng L."/>
            <person name="Yoshida N."/>
        </authorList>
    </citation>
    <scope>NUCLEOTIDE SEQUENCE [LARGE SCALE GENOMIC DNA]</scope>
    <source>
        <strain evidence="7 8">R4</strain>
    </source>
</reference>
<evidence type="ECO:0000256" key="3">
    <source>
        <dbReference type="PROSITE-ProRule" id="PRU00284"/>
    </source>
</evidence>
<dbReference type="Pfam" id="PF00015">
    <property type="entry name" value="MCPsignal"/>
    <property type="match status" value="1"/>
</dbReference>
<sequence length="703" mass="75782">MGVSIRAKFKIGVFAVCLLVLSLGAVSLTTQSRLNYQLQFLTQEATKLHLVSTLELAAYKAVMPGNDYIITGSPTYKNAFAEQDRTVEALFTQIQASPLFTPAERTVIAQVHQLYGKTRQTTLNIMALQHGDPRLPKMMEEMDYQYAEPLLSQLKTMGDRITGSYKKNEAEAASLKRLSQDVLLAVVVVVCLLLALGGRFLFRSIMRPLRSVGEMLGDIASGRGDLTKRLPVQTDDEVGTFCLAFNRFAENLQGTITEISVVSGHLDTTAGSLEGSSQQIRSTAEHQVVAVEETVTANEKLDAAIRSITRDTEEVVASMVNISSSAGEISATMQDIAGKTHHLDAKADQTTEAMLKNLTSFQAVADNVASVTRRAEEVAASALQVSAVAKEINGRSEDQAELARAVKEEAVVVGLAAISKTKDGMGRIRTEVSATIKAMDELVPVSDEVGRVVKIINDISDRTKLLALNASILAAQAGEHGRGFAVVAEEVRLLAQQVTGSTNEIADMVQAIQRLTTSAVSATRRSAAEVDAGVTDAQEAEAALKGIILRTEQSLDNALVIARSANEQTTGIGMVSDAMQHVSAMANEINQNTEQQREISEGIITATGEMRELITSMKEMVSVQAQESDKISQSIMETLVSLKTVAGATSEQESASDRIIEIIEEVRRQAIANMTVAKSLDERVSELNDHSHSLSEKVSVFTV</sequence>
<dbReference type="PANTHER" id="PTHR32089">
    <property type="entry name" value="METHYL-ACCEPTING CHEMOTAXIS PROTEIN MCPB"/>
    <property type="match status" value="1"/>
</dbReference>